<reference evidence="8 9" key="1">
    <citation type="submission" date="2020-08" db="EMBL/GenBank/DDBJ databases">
        <title>Genomic Encyclopedia of Type Strains, Phase IV (KMG-IV): sequencing the most valuable type-strain genomes for metagenomic binning, comparative biology and taxonomic classification.</title>
        <authorList>
            <person name="Goeker M."/>
        </authorList>
    </citation>
    <scope>NUCLEOTIDE SEQUENCE [LARGE SCALE GENOMIC DNA]</scope>
    <source>
        <strain evidence="8 9">DSM 18233</strain>
    </source>
</reference>
<dbReference type="EMBL" id="JACHHN010000006">
    <property type="protein sequence ID" value="MBB5192244.1"/>
    <property type="molecule type" value="Genomic_DNA"/>
</dbReference>
<feature type="transmembrane region" description="Helical" evidence="6">
    <location>
        <begin position="209"/>
        <end position="227"/>
    </location>
</feature>
<keyword evidence="3 6" id="KW-0812">Transmembrane</keyword>
<sequence length="260" mass="28913">MASPPDTGNGSTTVIKLPQARQRRGALVGLAALVLLTVALGLWQAARAVYKQRLADHYAASIALPPLTWRNSDLPPLFRRVSLQGYWLSAQTLYLDHRDYNGEVGVEVITPFRLADGSIVLINRGWRATNAVESAAIPATPQVEVLNWPRFFELAHTPPQGKLFQNITAARFAEWSHLPQPLWYGRLRSAANDGLQHDSATPDFNPSRHIGYMLTWWGMSIAGLFLWRHFRRSTRAPQTQATTEALVTTKKPTAPEGDDA</sequence>
<dbReference type="GO" id="GO:0005886">
    <property type="term" value="C:plasma membrane"/>
    <property type="evidence" value="ECO:0007669"/>
    <property type="project" value="UniProtKB-SubCell"/>
</dbReference>
<keyword evidence="9" id="KW-1185">Reference proteome</keyword>
<evidence type="ECO:0000256" key="6">
    <source>
        <dbReference type="RuleBase" id="RU363076"/>
    </source>
</evidence>
<accession>A0A840RI42</accession>
<gene>
    <name evidence="8" type="ORF">HNQ50_002985</name>
</gene>
<feature type="transmembrane region" description="Helical" evidence="6">
    <location>
        <begin position="25"/>
        <end position="43"/>
    </location>
</feature>
<comment type="subcellular location">
    <subcellularLocation>
        <location evidence="6">Cell membrane</location>
        <topology evidence="6">Multi-pass membrane protein</topology>
    </subcellularLocation>
    <subcellularLocation>
        <location evidence="1">Membrane</location>
    </subcellularLocation>
</comment>
<evidence type="ECO:0000256" key="4">
    <source>
        <dbReference type="ARBA" id="ARBA00022989"/>
    </source>
</evidence>
<keyword evidence="5 6" id="KW-0472">Membrane</keyword>
<protein>
    <recommendedName>
        <fullName evidence="6">SURF1-like protein</fullName>
    </recommendedName>
</protein>
<proteinExistence type="inferred from homology"/>
<name>A0A840RI42_9NEIS</name>
<evidence type="ECO:0000256" key="2">
    <source>
        <dbReference type="ARBA" id="ARBA00007165"/>
    </source>
</evidence>
<dbReference type="CDD" id="cd06662">
    <property type="entry name" value="SURF1"/>
    <property type="match status" value="1"/>
</dbReference>
<dbReference type="AlphaFoldDB" id="A0A840RI42"/>
<evidence type="ECO:0000256" key="3">
    <source>
        <dbReference type="ARBA" id="ARBA00022692"/>
    </source>
</evidence>
<dbReference type="PANTHER" id="PTHR23427">
    <property type="entry name" value="SURFEIT LOCUS PROTEIN"/>
    <property type="match status" value="1"/>
</dbReference>
<evidence type="ECO:0000313" key="9">
    <source>
        <dbReference type="Proteomes" id="UP000543030"/>
    </source>
</evidence>
<dbReference type="RefSeq" id="WP_184101930.1">
    <property type="nucleotide sequence ID" value="NZ_JACHHN010000006.1"/>
</dbReference>
<dbReference type="Proteomes" id="UP000543030">
    <property type="component" value="Unassembled WGS sequence"/>
</dbReference>
<organism evidence="8 9">
    <name type="scientific">Silvimonas terrae</name>
    <dbReference type="NCBI Taxonomy" id="300266"/>
    <lineage>
        <taxon>Bacteria</taxon>
        <taxon>Pseudomonadati</taxon>
        <taxon>Pseudomonadota</taxon>
        <taxon>Betaproteobacteria</taxon>
        <taxon>Neisseriales</taxon>
        <taxon>Chitinibacteraceae</taxon>
        <taxon>Silvimonas</taxon>
    </lineage>
</organism>
<dbReference type="InterPro" id="IPR045214">
    <property type="entry name" value="Surf1/Surf4"/>
</dbReference>
<comment type="caution">
    <text evidence="8">The sequence shown here is derived from an EMBL/GenBank/DDBJ whole genome shotgun (WGS) entry which is preliminary data.</text>
</comment>
<dbReference type="InterPro" id="IPR002994">
    <property type="entry name" value="Surf1/Shy1"/>
</dbReference>
<evidence type="ECO:0000256" key="7">
    <source>
        <dbReference type="SAM" id="MobiDB-lite"/>
    </source>
</evidence>
<keyword evidence="6" id="KW-1003">Cell membrane</keyword>
<comment type="similarity">
    <text evidence="2 6">Belongs to the SURF1 family.</text>
</comment>
<keyword evidence="4 6" id="KW-1133">Transmembrane helix</keyword>
<evidence type="ECO:0000256" key="5">
    <source>
        <dbReference type="ARBA" id="ARBA00023136"/>
    </source>
</evidence>
<dbReference type="Pfam" id="PF02104">
    <property type="entry name" value="SURF1"/>
    <property type="match status" value="1"/>
</dbReference>
<evidence type="ECO:0000313" key="8">
    <source>
        <dbReference type="EMBL" id="MBB5192244.1"/>
    </source>
</evidence>
<dbReference type="PROSITE" id="PS50895">
    <property type="entry name" value="SURF1"/>
    <property type="match status" value="1"/>
</dbReference>
<feature type="region of interest" description="Disordered" evidence="7">
    <location>
        <begin position="238"/>
        <end position="260"/>
    </location>
</feature>
<evidence type="ECO:0000256" key="1">
    <source>
        <dbReference type="ARBA" id="ARBA00004370"/>
    </source>
</evidence>
<dbReference type="PANTHER" id="PTHR23427:SF2">
    <property type="entry name" value="SURFEIT LOCUS PROTEIN 1"/>
    <property type="match status" value="1"/>
</dbReference>